<keyword evidence="3" id="KW-1185">Reference proteome</keyword>
<organism evidence="2 3">
    <name type="scientific">Parasitella parasitica</name>
    <dbReference type="NCBI Taxonomy" id="35722"/>
    <lineage>
        <taxon>Eukaryota</taxon>
        <taxon>Fungi</taxon>
        <taxon>Fungi incertae sedis</taxon>
        <taxon>Mucoromycota</taxon>
        <taxon>Mucoromycotina</taxon>
        <taxon>Mucoromycetes</taxon>
        <taxon>Mucorales</taxon>
        <taxon>Mucorineae</taxon>
        <taxon>Mucoraceae</taxon>
        <taxon>Parasitella</taxon>
    </lineage>
</organism>
<dbReference type="EMBL" id="LN721148">
    <property type="protein sequence ID" value="CEP09135.1"/>
    <property type="molecule type" value="Genomic_DNA"/>
</dbReference>
<proteinExistence type="predicted"/>
<dbReference type="Proteomes" id="UP000054107">
    <property type="component" value="Unassembled WGS sequence"/>
</dbReference>
<feature type="signal peptide" evidence="1">
    <location>
        <begin position="1"/>
        <end position="27"/>
    </location>
</feature>
<evidence type="ECO:0000313" key="2">
    <source>
        <dbReference type="EMBL" id="CEP09135.1"/>
    </source>
</evidence>
<accession>A0A0B7N0U4</accession>
<feature type="chain" id="PRO_5002135109" evidence="1">
    <location>
        <begin position="28"/>
        <end position="116"/>
    </location>
</feature>
<keyword evidence="1" id="KW-0732">Signal</keyword>
<evidence type="ECO:0000256" key="1">
    <source>
        <dbReference type="SAM" id="SignalP"/>
    </source>
</evidence>
<gene>
    <name evidence="2" type="primary">PARPA_02596.1 scaffold 4954</name>
</gene>
<reference evidence="2 3" key="1">
    <citation type="submission" date="2014-09" db="EMBL/GenBank/DDBJ databases">
        <authorList>
            <person name="Ellenberger Sabrina"/>
        </authorList>
    </citation>
    <scope>NUCLEOTIDE SEQUENCE [LARGE SCALE GENOMIC DNA]</scope>
    <source>
        <strain evidence="2 3">CBS 412.66</strain>
    </source>
</reference>
<dbReference type="AlphaFoldDB" id="A0A0B7N0U4"/>
<sequence>MAYWVTGFVANSLLLSKVYHLLRVVLGGPAIESWVVALKKVVLEYLVPFRPGVAWSTLRLPRKFGGVGLVDIADRSLALHLVYLQCLMRPQSSSDLVPAWLVYAFQVYTGHKSLLP</sequence>
<dbReference type="OrthoDB" id="2417874at2759"/>
<evidence type="ECO:0000313" key="3">
    <source>
        <dbReference type="Proteomes" id="UP000054107"/>
    </source>
</evidence>
<name>A0A0B7N0U4_9FUNG</name>
<protein>
    <submittedName>
        <fullName evidence="2">Uncharacterized protein</fullName>
    </submittedName>
</protein>